<dbReference type="PANTHER" id="PTHR37835">
    <property type="entry name" value="ALPHA-CLOSTRIPAIN"/>
    <property type="match status" value="1"/>
</dbReference>
<sequence>MLNDFLVWGISSYPAKRYFVVLWDHGSGWTLQPRRTFGSDWSSGNQMSIAGGDLNRALSYMNAATGENIDLLIFDACLMQQIEVAAEVADYAKILAGFQTLCPAPGLNYRRFIGELNSQPGMNENELASIMVETSVEEYKDLLPVSVGAFDLHYLTDLMDKLNSVVDIVSINIPPSAPVIDLRSSIQTIPSASNDPSTDDDFVDLGDLITGWQNTLLYPEIDDLAELYHKAIVSHGYWGDVYSRTSGMTIWYPLNYHRFKSLIDYYQPLKWSACLWSRFLNWWYNSDDIRPLPVNINAIKHGKRIDLNWTRAFDLAPVKYYLLEGLSPQLIFNDSCENDEQLYLQGFDINVNNPYSGVYSLFSGNASDLDNIAWTKEPIKINKTGLLVMQLHYNTEDLIDSLIVEYGSFKDIFYGNSSGWKERRVVLPAGNSRLRIRYRTNPVNNRGGAYIDDIFVYDLDECRFLRTEFGDTNLMIYNPLYGDRNYAVYAIDPYSNISNLSNFSEIMVDEYADPFSIPNPFTTACVIILDYPDRINPTVEIFSVDGRRIRKYGSEVIDEKRVYWDGNDEGGNICGAGLYYVLVIGDDFKKIGKIARQR</sequence>
<dbReference type="PANTHER" id="PTHR37835:SF1">
    <property type="entry name" value="ALPHA-CLOSTRIPAIN"/>
    <property type="match status" value="1"/>
</dbReference>
<accession>A0A1F4U473</accession>
<comment type="caution">
    <text evidence="1">The sequence shown here is derived from an EMBL/GenBank/DDBJ whole genome shotgun (WGS) entry which is preliminary data.</text>
</comment>
<dbReference type="Pfam" id="PF03415">
    <property type="entry name" value="Peptidase_C11"/>
    <property type="match status" value="1"/>
</dbReference>
<dbReference type="InterPro" id="IPR005077">
    <property type="entry name" value="Peptidase_C11"/>
</dbReference>
<evidence type="ECO:0000313" key="2">
    <source>
        <dbReference type="Proteomes" id="UP000177025"/>
    </source>
</evidence>
<dbReference type="AlphaFoldDB" id="A0A1F4U473"/>
<evidence type="ECO:0000313" key="1">
    <source>
        <dbReference type="EMBL" id="OGC39657.1"/>
    </source>
</evidence>
<gene>
    <name evidence="1" type="ORF">A2Y85_03870</name>
</gene>
<protein>
    <recommendedName>
        <fullName evidence="3">FlgD Ig-like domain-containing protein</fullName>
    </recommendedName>
</protein>
<proteinExistence type="predicted"/>
<dbReference type="Proteomes" id="UP000177025">
    <property type="component" value="Unassembled WGS sequence"/>
</dbReference>
<dbReference type="EMBL" id="MEUM01000133">
    <property type="protein sequence ID" value="OGC39657.1"/>
    <property type="molecule type" value="Genomic_DNA"/>
</dbReference>
<evidence type="ECO:0008006" key="3">
    <source>
        <dbReference type="Google" id="ProtNLM"/>
    </source>
</evidence>
<organism evidence="1 2">
    <name type="scientific">candidate division WOR-3 bacterium RBG_13_43_14</name>
    <dbReference type="NCBI Taxonomy" id="1802590"/>
    <lineage>
        <taxon>Bacteria</taxon>
        <taxon>Bacteria division WOR-3</taxon>
    </lineage>
</organism>
<name>A0A1F4U473_UNCW3</name>
<dbReference type="Gene3D" id="3.40.50.11970">
    <property type="match status" value="1"/>
</dbReference>
<reference evidence="1 2" key="1">
    <citation type="journal article" date="2016" name="Nat. Commun.">
        <title>Thousands of microbial genomes shed light on interconnected biogeochemical processes in an aquifer system.</title>
        <authorList>
            <person name="Anantharaman K."/>
            <person name="Brown C.T."/>
            <person name="Hug L.A."/>
            <person name="Sharon I."/>
            <person name="Castelle C.J."/>
            <person name="Probst A.J."/>
            <person name="Thomas B.C."/>
            <person name="Singh A."/>
            <person name="Wilkins M.J."/>
            <person name="Karaoz U."/>
            <person name="Brodie E.L."/>
            <person name="Williams K.H."/>
            <person name="Hubbard S.S."/>
            <person name="Banfield J.F."/>
        </authorList>
    </citation>
    <scope>NUCLEOTIDE SEQUENCE [LARGE SCALE GENOMIC DNA]</scope>
</reference>